<comment type="caution">
    <text evidence="1">The sequence shown here is derived from an EMBL/GenBank/DDBJ whole genome shotgun (WGS) entry which is preliminary data.</text>
</comment>
<protein>
    <submittedName>
        <fullName evidence="1">Uncharacterized protein</fullName>
    </submittedName>
</protein>
<accession>X1LAW1</accession>
<dbReference type="AlphaFoldDB" id="X1LAW1"/>
<gene>
    <name evidence="1" type="ORF">S03H2_72331</name>
</gene>
<reference evidence="1" key="1">
    <citation type="journal article" date="2014" name="Front. Microbiol.">
        <title>High frequency of phylogenetically diverse reductive dehalogenase-homologous genes in deep subseafloor sedimentary metagenomes.</title>
        <authorList>
            <person name="Kawai M."/>
            <person name="Futagami T."/>
            <person name="Toyoda A."/>
            <person name="Takaki Y."/>
            <person name="Nishi S."/>
            <person name="Hori S."/>
            <person name="Arai W."/>
            <person name="Tsubouchi T."/>
            <person name="Morono Y."/>
            <person name="Uchiyama I."/>
            <person name="Ito T."/>
            <person name="Fujiyama A."/>
            <person name="Inagaki F."/>
            <person name="Takami H."/>
        </authorList>
    </citation>
    <scope>NUCLEOTIDE SEQUENCE</scope>
    <source>
        <strain evidence="1">Expedition CK06-06</strain>
    </source>
</reference>
<evidence type="ECO:0000313" key="1">
    <source>
        <dbReference type="EMBL" id="GAH99549.1"/>
    </source>
</evidence>
<organism evidence="1">
    <name type="scientific">marine sediment metagenome</name>
    <dbReference type="NCBI Taxonomy" id="412755"/>
    <lineage>
        <taxon>unclassified sequences</taxon>
        <taxon>metagenomes</taxon>
        <taxon>ecological metagenomes</taxon>
    </lineage>
</organism>
<sequence>MILTETDLATYATIVQAPPTLTNWTQMEIGLEMIVMPAQVLMTA</sequence>
<name>X1LAW1_9ZZZZ</name>
<proteinExistence type="predicted"/>
<dbReference type="EMBL" id="BARU01048837">
    <property type="protein sequence ID" value="GAH99549.1"/>
    <property type="molecule type" value="Genomic_DNA"/>
</dbReference>